<accession>A0A1M7CHC3</accession>
<sequence>MTDTTQKSHSIIEVAFLCYLKSLIYSVEGGVNSKLNISLGATSNALAILKIVLTVGFILTVSILAICERVISER</sequence>
<dbReference type="Proteomes" id="UP000184028">
    <property type="component" value="Unassembled WGS sequence"/>
</dbReference>
<keyword evidence="1" id="KW-0812">Transmembrane</keyword>
<dbReference type="STRING" id="946677.SAMN05444484_102157"/>
<gene>
    <name evidence="2" type="ORF">SAMN05444484_102157</name>
</gene>
<feature type="transmembrane region" description="Helical" evidence="1">
    <location>
        <begin position="45"/>
        <end position="67"/>
    </location>
</feature>
<protein>
    <submittedName>
        <fullName evidence="2">Uncharacterized protein</fullName>
    </submittedName>
</protein>
<organism evidence="2 3">
    <name type="scientific">Flavobacterium chilense</name>
    <dbReference type="NCBI Taxonomy" id="946677"/>
    <lineage>
        <taxon>Bacteria</taxon>
        <taxon>Pseudomonadati</taxon>
        <taxon>Bacteroidota</taxon>
        <taxon>Flavobacteriia</taxon>
        <taxon>Flavobacteriales</taxon>
        <taxon>Flavobacteriaceae</taxon>
        <taxon>Flavobacterium</taxon>
    </lineage>
</organism>
<keyword evidence="1" id="KW-1133">Transmembrane helix</keyword>
<evidence type="ECO:0000256" key="1">
    <source>
        <dbReference type="SAM" id="Phobius"/>
    </source>
</evidence>
<proteinExistence type="predicted"/>
<dbReference type="EMBL" id="FRBT01000002">
    <property type="protein sequence ID" value="SHL66668.1"/>
    <property type="molecule type" value="Genomic_DNA"/>
</dbReference>
<evidence type="ECO:0000313" key="2">
    <source>
        <dbReference type="EMBL" id="SHL66668.1"/>
    </source>
</evidence>
<name>A0A1M7CHC3_9FLAO</name>
<dbReference type="AlphaFoldDB" id="A0A1M7CHC3"/>
<keyword evidence="1" id="KW-0472">Membrane</keyword>
<evidence type="ECO:0000313" key="3">
    <source>
        <dbReference type="Proteomes" id="UP000184028"/>
    </source>
</evidence>
<reference evidence="3" key="1">
    <citation type="submission" date="2016-11" db="EMBL/GenBank/DDBJ databases">
        <authorList>
            <person name="Varghese N."/>
            <person name="Submissions S."/>
        </authorList>
    </citation>
    <scope>NUCLEOTIDE SEQUENCE [LARGE SCALE GENOMIC DNA]</scope>
    <source>
        <strain evidence="3">DSM 24724</strain>
    </source>
</reference>
<keyword evidence="3" id="KW-1185">Reference proteome</keyword>